<dbReference type="SUPFAM" id="SSF53474">
    <property type="entry name" value="alpha/beta-Hydrolases"/>
    <property type="match status" value="1"/>
</dbReference>
<comment type="caution">
    <text evidence="4">The sequence shown here is derived from an EMBL/GenBank/DDBJ whole genome shotgun (WGS) entry which is preliminary data.</text>
</comment>
<keyword evidence="2" id="KW-0378">Hydrolase</keyword>
<dbReference type="PATRIC" id="fig|1129374.4.peg.246"/>
<organism evidence="4 5">
    <name type="scientific">Alishewanella jeotgali KCTC 22429</name>
    <dbReference type="NCBI Taxonomy" id="1129374"/>
    <lineage>
        <taxon>Bacteria</taxon>
        <taxon>Pseudomonadati</taxon>
        <taxon>Pseudomonadota</taxon>
        <taxon>Gammaproteobacteria</taxon>
        <taxon>Alteromonadales</taxon>
        <taxon>Alteromonadaceae</taxon>
        <taxon>Alishewanella</taxon>
    </lineage>
</organism>
<dbReference type="STRING" id="1129374.AJE_01224"/>
<feature type="signal peptide" evidence="3">
    <location>
        <begin position="1"/>
        <end position="21"/>
    </location>
</feature>
<evidence type="ECO:0000256" key="1">
    <source>
        <dbReference type="ARBA" id="ARBA00022729"/>
    </source>
</evidence>
<sequence length="338" mass="36310">MRPFIPSVFSTAMLCSVAVQAAALPELQAIPELKLSPSLTVSGLSSGGYMAAQFHLAFAPEVSGAAILAAGPVYCARNDLRQALAHCMNQATAAPDLKAINAYLQQQQQAGKLAAPAALANSRVWIFSGSADSTVLPQVSAALYQQYQQWLPAEQLVWINDQPFAHHFPTAKSGLTDCNKSEAPFVASCEYDAAGKLLSHLLGELQNAASNSSGTLLKFDQHQLASAARGQLAQYGYLYVPTACASGNNCRLHVSFHGCRQDASQVGDAFIRHTGLNEYADTNQLVILYPQVEKSAMSPFNPNGCWDWWGYSGEDYATNAGAQIKAVKQLVDALQQRR</sequence>
<evidence type="ECO:0000313" key="5">
    <source>
        <dbReference type="Proteomes" id="UP000012046"/>
    </source>
</evidence>
<dbReference type="InterPro" id="IPR010126">
    <property type="entry name" value="Esterase_phb"/>
</dbReference>
<dbReference type="eggNOG" id="COG3509">
    <property type="taxonomic scope" value="Bacteria"/>
</dbReference>
<gene>
    <name evidence="4" type="ORF">AJE_01224</name>
</gene>
<dbReference type="InterPro" id="IPR029058">
    <property type="entry name" value="AB_hydrolase_fold"/>
</dbReference>
<name>H3ZAA6_9ALTE</name>
<dbReference type="PANTHER" id="PTHR42972">
    <property type="entry name" value="TOL-PAL SYSTEM PROTEIN TOLB"/>
    <property type="match status" value="1"/>
</dbReference>
<dbReference type="Pfam" id="PF10503">
    <property type="entry name" value="Esterase_PHB"/>
    <property type="match status" value="1"/>
</dbReference>
<keyword evidence="1 3" id="KW-0732">Signal</keyword>
<dbReference type="Gene3D" id="3.40.50.1820">
    <property type="entry name" value="alpha/beta hydrolase"/>
    <property type="match status" value="2"/>
</dbReference>
<keyword evidence="5" id="KW-1185">Reference proteome</keyword>
<dbReference type="GO" id="GO:0005576">
    <property type="term" value="C:extracellular region"/>
    <property type="evidence" value="ECO:0007669"/>
    <property type="project" value="InterPro"/>
</dbReference>
<dbReference type="AlphaFoldDB" id="H3ZAA6"/>
<dbReference type="RefSeq" id="WP_008949303.1">
    <property type="nucleotide sequence ID" value="NZ_AHTH01000004.1"/>
</dbReference>
<evidence type="ECO:0000256" key="3">
    <source>
        <dbReference type="SAM" id="SignalP"/>
    </source>
</evidence>
<dbReference type="EMBL" id="AHTH01000004">
    <property type="protein sequence ID" value="EHR42460.1"/>
    <property type="molecule type" value="Genomic_DNA"/>
</dbReference>
<reference evidence="4 5" key="1">
    <citation type="journal article" date="2012" name="J. Bacteriol.">
        <title>Genome Sequence of Extracellular-Protease-Producing Alishewanella jeotgali Isolated from Traditional Korean Fermented Seafood.</title>
        <authorList>
            <person name="Jung J."/>
            <person name="Chun J."/>
            <person name="Park W."/>
        </authorList>
    </citation>
    <scope>NUCLEOTIDE SEQUENCE [LARGE SCALE GENOMIC DNA]</scope>
    <source>
        <strain evidence="4 5">KCTC 22429</strain>
    </source>
</reference>
<evidence type="ECO:0000256" key="2">
    <source>
        <dbReference type="ARBA" id="ARBA00022801"/>
    </source>
</evidence>
<proteinExistence type="predicted"/>
<dbReference type="GO" id="GO:0016787">
    <property type="term" value="F:hydrolase activity"/>
    <property type="evidence" value="ECO:0007669"/>
    <property type="project" value="UniProtKB-KW"/>
</dbReference>
<evidence type="ECO:0000313" key="4">
    <source>
        <dbReference type="EMBL" id="EHR42460.1"/>
    </source>
</evidence>
<dbReference type="PANTHER" id="PTHR42972:SF8">
    <property type="entry name" value="POLYHYDROXYBUTYRATE DEPOLYMERASE"/>
    <property type="match status" value="1"/>
</dbReference>
<accession>H3ZAA6</accession>
<protein>
    <submittedName>
        <fullName evidence="4">Polyhydroxybutyrate depolymerase</fullName>
    </submittedName>
</protein>
<dbReference type="Proteomes" id="UP000012046">
    <property type="component" value="Unassembled WGS sequence"/>
</dbReference>
<feature type="chain" id="PRO_5005683209" evidence="3">
    <location>
        <begin position="22"/>
        <end position="338"/>
    </location>
</feature>